<protein>
    <submittedName>
        <fullName evidence="6">DNA-binding LacI/PurR family transcriptional regulator</fullName>
    </submittedName>
    <submittedName>
        <fullName evidence="5">LacI family transcriptional regulator</fullName>
    </submittedName>
</protein>
<dbReference type="GO" id="GO:0000976">
    <property type="term" value="F:transcription cis-regulatory region binding"/>
    <property type="evidence" value="ECO:0007669"/>
    <property type="project" value="TreeGrafter"/>
</dbReference>
<evidence type="ECO:0000256" key="3">
    <source>
        <dbReference type="ARBA" id="ARBA00023163"/>
    </source>
</evidence>
<evidence type="ECO:0000313" key="6">
    <source>
        <dbReference type="EMBL" id="NYD86546.1"/>
    </source>
</evidence>
<evidence type="ECO:0000256" key="2">
    <source>
        <dbReference type="ARBA" id="ARBA00023125"/>
    </source>
</evidence>
<dbReference type="EMBL" id="BONN01000004">
    <property type="protein sequence ID" value="GIG32564.1"/>
    <property type="molecule type" value="Genomic_DNA"/>
</dbReference>
<dbReference type="AlphaFoldDB" id="A0A7Y9FFS7"/>
<dbReference type="PANTHER" id="PTHR30146">
    <property type="entry name" value="LACI-RELATED TRANSCRIPTIONAL REPRESSOR"/>
    <property type="match status" value="1"/>
</dbReference>
<dbReference type="Pfam" id="PF13377">
    <property type="entry name" value="Peripla_BP_3"/>
    <property type="match status" value="1"/>
</dbReference>
<dbReference type="Pfam" id="PF00356">
    <property type="entry name" value="LacI"/>
    <property type="match status" value="1"/>
</dbReference>
<dbReference type="PROSITE" id="PS50932">
    <property type="entry name" value="HTH_LACI_2"/>
    <property type="match status" value="1"/>
</dbReference>
<proteinExistence type="predicted"/>
<keyword evidence="3" id="KW-0804">Transcription</keyword>
<comment type="caution">
    <text evidence="6">The sequence shown here is derived from an EMBL/GenBank/DDBJ whole genome shotgun (WGS) entry which is preliminary data.</text>
</comment>
<dbReference type="SUPFAM" id="SSF47413">
    <property type="entry name" value="lambda repressor-like DNA-binding domains"/>
    <property type="match status" value="1"/>
</dbReference>
<dbReference type="CDD" id="cd06267">
    <property type="entry name" value="PBP1_LacI_sugar_binding-like"/>
    <property type="match status" value="1"/>
</dbReference>
<keyword evidence="2 6" id="KW-0238">DNA-binding</keyword>
<dbReference type="InterPro" id="IPR028082">
    <property type="entry name" value="Peripla_BP_I"/>
</dbReference>
<dbReference type="Gene3D" id="1.10.260.40">
    <property type="entry name" value="lambda repressor-like DNA-binding domains"/>
    <property type="match status" value="1"/>
</dbReference>
<feature type="domain" description="HTH lacI-type" evidence="4">
    <location>
        <begin position="7"/>
        <end position="61"/>
    </location>
</feature>
<dbReference type="RefSeq" id="WP_140458150.1">
    <property type="nucleotide sequence ID" value="NZ_BAABFI010000001.1"/>
</dbReference>
<dbReference type="GO" id="GO:0003700">
    <property type="term" value="F:DNA-binding transcription factor activity"/>
    <property type="evidence" value="ECO:0007669"/>
    <property type="project" value="TreeGrafter"/>
</dbReference>
<dbReference type="EMBL" id="JACCBK010000001">
    <property type="protein sequence ID" value="NYD86546.1"/>
    <property type="molecule type" value="Genomic_DNA"/>
</dbReference>
<dbReference type="SUPFAM" id="SSF53822">
    <property type="entry name" value="Periplasmic binding protein-like I"/>
    <property type="match status" value="1"/>
</dbReference>
<keyword evidence="1" id="KW-0805">Transcription regulation</keyword>
<dbReference type="SMART" id="SM00354">
    <property type="entry name" value="HTH_LACI"/>
    <property type="match status" value="1"/>
</dbReference>
<dbReference type="Proteomes" id="UP000577956">
    <property type="component" value="Unassembled WGS sequence"/>
</dbReference>
<dbReference type="InterPro" id="IPR000843">
    <property type="entry name" value="HTH_LacI"/>
</dbReference>
<reference evidence="5 8" key="2">
    <citation type="submission" date="2021-01" db="EMBL/GenBank/DDBJ databases">
        <title>Whole genome shotgun sequence of Cellulomonas oligotrophica NBRC 109435.</title>
        <authorList>
            <person name="Komaki H."/>
            <person name="Tamura T."/>
        </authorList>
    </citation>
    <scope>NUCLEOTIDE SEQUENCE [LARGE SCALE GENOMIC DNA]</scope>
    <source>
        <strain evidence="5 8">NBRC 109435</strain>
    </source>
</reference>
<reference evidence="6 7" key="1">
    <citation type="submission" date="2020-07" db="EMBL/GenBank/DDBJ databases">
        <title>Sequencing the genomes of 1000 actinobacteria strains.</title>
        <authorList>
            <person name="Klenk H.-P."/>
        </authorList>
    </citation>
    <scope>NUCLEOTIDE SEQUENCE [LARGE SCALE GENOMIC DNA]</scope>
    <source>
        <strain evidence="6 7">DSM 24482</strain>
    </source>
</reference>
<gene>
    <name evidence="6" type="ORF">BKA21_002095</name>
    <name evidence="5" type="ORF">Col01nite_17230</name>
</gene>
<name>A0A7Y9FFS7_9CELL</name>
<dbReference type="CDD" id="cd01392">
    <property type="entry name" value="HTH_LacI"/>
    <property type="match status" value="1"/>
</dbReference>
<accession>A0A7Y9FFS7</accession>
<evidence type="ECO:0000313" key="5">
    <source>
        <dbReference type="EMBL" id="GIG32564.1"/>
    </source>
</evidence>
<dbReference type="Gene3D" id="3.40.50.2300">
    <property type="match status" value="2"/>
</dbReference>
<evidence type="ECO:0000313" key="8">
    <source>
        <dbReference type="Proteomes" id="UP000618382"/>
    </source>
</evidence>
<dbReference type="PROSITE" id="PS00356">
    <property type="entry name" value="HTH_LACI_1"/>
    <property type="match status" value="1"/>
</dbReference>
<keyword evidence="8" id="KW-1185">Reference proteome</keyword>
<dbReference type="InterPro" id="IPR046335">
    <property type="entry name" value="LacI/GalR-like_sensor"/>
</dbReference>
<sequence>MRSGGVPTLKDVAAAAGVSVMTASNAVNGRPRVAPATRQRVLDAVDALGYEVNLTARRLRAGRSGTIALAVPRLDHPYFGDLAARFATALAPGGRHLVLEQTGASKEGELTALSQARLQMYDGVLLSVVGLQHADVDRLQGDLPMVLLGERPMPARFDHVMLGNVEGARLATAHLLARGARRVAVVGGALDEEPGVSSTRTQGWREAHEAAGVPVDERLVLPAPALEMAEGRAAVDRALAEGLALDAVFAVTDQVAMGALAALHSHGRSVPGDVQVVGFDALSLGEHLWPALTTVDPRHDLLVEHALRLLDRRASGDRADPEHLVLPVRLLERASTR</sequence>
<evidence type="ECO:0000256" key="1">
    <source>
        <dbReference type="ARBA" id="ARBA00023015"/>
    </source>
</evidence>
<dbReference type="InterPro" id="IPR010982">
    <property type="entry name" value="Lambda_DNA-bd_dom_sf"/>
</dbReference>
<evidence type="ECO:0000313" key="7">
    <source>
        <dbReference type="Proteomes" id="UP000577956"/>
    </source>
</evidence>
<dbReference type="Proteomes" id="UP000618382">
    <property type="component" value="Unassembled WGS sequence"/>
</dbReference>
<organism evidence="6 7">
    <name type="scientific">Cellulomonas oligotrophica</name>
    <dbReference type="NCBI Taxonomy" id="931536"/>
    <lineage>
        <taxon>Bacteria</taxon>
        <taxon>Bacillati</taxon>
        <taxon>Actinomycetota</taxon>
        <taxon>Actinomycetes</taxon>
        <taxon>Micrococcales</taxon>
        <taxon>Cellulomonadaceae</taxon>
        <taxon>Cellulomonas</taxon>
    </lineage>
</organism>
<dbReference type="PANTHER" id="PTHR30146:SF109">
    <property type="entry name" value="HTH-TYPE TRANSCRIPTIONAL REGULATOR GALS"/>
    <property type="match status" value="1"/>
</dbReference>
<evidence type="ECO:0000259" key="4">
    <source>
        <dbReference type="PROSITE" id="PS50932"/>
    </source>
</evidence>